<name>A0A5N6QF36_9ROSI</name>
<feature type="transmembrane region" description="Helical" evidence="1">
    <location>
        <begin position="57"/>
        <end position="78"/>
    </location>
</feature>
<sequence length="91" mass="10869">MRWKEKAEASGMTMRKKRLRRWQKLPLPSIPSPLGQNPSNICRSSRKIEWSDDGRRVMVLLVNLLMSSSFYPFLKWVFGKKTKFDNLLLWR</sequence>
<protein>
    <submittedName>
        <fullName evidence="2">Uncharacterized protein</fullName>
    </submittedName>
</protein>
<evidence type="ECO:0000256" key="1">
    <source>
        <dbReference type="SAM" id="Phobius"/>
    </source>
</evidence>
<evidence type="ECO:0000313" key="3">
    <source>
        <dbReference type="Proteomes" id="UP000327013"/>
    </source>
</evidence>
<evidence type="ECO:0000313" key="2">
    <source>
        <dbReference type="EMBL" id="KAE7996994.1"/>
    </source>
</evidence>
<reference evidence="2 3" key="1">
    <citation type="submission" date="2019-06" db="EMBL/GenBank/DDBJ databases">
        <title>A chromosomal-level reference genome of Carpinus fangiana (Coryloideae, Betulaceae).</title>
        <authorList>
            <person name="Yang X."/>
            <person name="Wang Z."/>
            <person name="Zhang L."/>
            <person name="Hao G."/>
            <person name="Liu J."/>
            <person name="Yang Y."/>
        </authorList>
    </citation>
    <scope>NUCLEOTIDE SEQUENCE [LARGE SCALE GENOMIC DNA]</scope>
    <source>
        <strain evidence="2">Cfa_2016G</strain>
        <tissue evidence="2">Leaf</tissue>
    </source>
</reference>
<dbReference type="Proteomes" id="UP000327013">
    <property type="component" value="Chromosome 1"/>
</dbReference>
<dbReference type="AlphaFoldDB" id="A0A5N6QF36"/>
<keyword evidence="1" id="KW-0472">Membrane</keyword>
<keyword evidence="3" id="KW-1185">Reference proteome</keyword>
<organism evidence="2 3">
    <name type="scientific">Carpinus fangiana</name>
    <dbReference type="NCBI Taxonomy" id="176857"/>
    <lineage>
        <taxon>Eukaryota</taxon>
        <taxon>Viridiplantae</taxon>
        <taxon>Streptophyta</taxon>
        <taxon>Embryophyta</taxon>
        <taxon>Tracheophyta</taxon>
        <taxon>Spermatophyta</taxon>
        <taxon>Magnoliopsida</taxon>
        <taxon>eudicotyledons</taxon>
        <taxon>Gunneridae</taxon>
        <taxon>Pentapetalae</taxon>
        <taxon>rosids</taxon>
        <taxon>fabids</taxon>
        <taxon>Fagales</taxon>
        <taxon>Betulaceae</taxon>
        <taxon>Carpinus</taxon>
    </lineage>
</organism>
<proteinExistence type="predicted"/>
<keyword evidence="1" id="KW-0812">Transmembrane</keyword>
<keyword evidence="1" id="KW-1133">Transmembrane helix</keyword>
<gene>
    <name evidence="2" type="ORF">FH972_001669</name>
</gene>
<dbReference type="EMBL" id="CM017321">
    <property type="protein sequence ID" value="KAE7996994.1"/>
    <property type="molecule type" value="Genomic_DNA"/>
</dbReference>
<accession>A0A5N6QF36</accession>